<organism evidence="2 3">
    <name type="scientific">Sphingorhabdus wooponensis</name>
    <dbReference type="NCBI Taxonomy" id="940136"/>
    <lineage>
        <taxon>Bacteria</taxon>
        <taxon>Pseudomonadati</taxon>
        <taxon>Pseudomonadota</taxon>
        <taxon>Alphaproteobacteria</taxon>
        <taxon>Sphingomonadales</taxon>
        <taxon>Sphingomonadaceae</taxon>
        <taxon>Sphingorhabdus</taxon>
    </lineage>
</organism>
<keyword evidence="1" id="KW-0472">Membrane</keyword>
<dbReference type="GO" id="GO:0015627">
    <property type="term" value="C:type II protein secretion system complex"/>
    <property type="evidence" value="ECO:0007669"/>
    <property type="project" value="InterPro"/>
</dbReference>
<gene>
    <name evidence="2" type="ORF">D7D48_04575</name>
</gene>
<feature type="transmembrane region" description="Helical" evidence="1">
    <location>
        <begin position="219"/>
        <end position="240"/>
    </location>
</feature>
<keyword evidence="3" id="KW-1185">Reference proteome</keyword>
<dbReference type="EMBL" id="RWJI01000001">
    <property type="protein sequence ID" value="RRQ52150.1"/>
    <property type="molecule type" value="Genomic_DNA"/>
</dbReference>
<evidence type="ECO:0000313" key="2">
    <source>
        <dbReference type="EMBL" id="RRQ52150.1"/>
    </source>
</evidence>
<reference evidence="2 3" key="1">
    <citation type="submission" date="2018-12" db="EMBL/GenBank/DDBJ databases">
        <authorList>
            <person name="Kim S.-J."/>
            <person name="Jung G.-Y."/>
        </authorList>
    </citation>
    <scope>NUCLEOTIDE SEQUENCE [LARGE SCALE GENOMIC DNA]</scope>
    <source>
        <strain evidence="2 3">03SU3-P</strain>
    </source>
</reference>
<keyword evidence="1" id="KW-0812">Transmembrane</keyword>
<evidence type="ECO:0000256" key="1">
    <source>
        <dbReference type="SAM" id="Phobius"/>
    </source>
</evidence>
<dbReference type="InterPro" id="IPR043129">
    <property type="entry name" value="ATPase_NBD"/>
</dbReference>
<proteinExistence type="predicted"/>
<protein>
    <recommendedName>
        <fullName evidence="4">General secretion pathway protein GspL</fullName>
    </recommendedName>
</protein>
<dbReference type="SUPFAM" id="SSF53067">
    <property type="entry name" value="Actin-like ATPase domain"/>
    <property type="match status" value="1"/>
</dbReference>
<comment type="caution">
    <text evidence="2">The sequence shown here is derived from an EMBL/GenBank/DDBJ whole genome shotgun (WGS) entry which is preliminary data.</text>
</comment>
<name>A0A426RT04_9SPHN</name>
<sequence>MTLIITRFPTSERDDPSVFRVVEGVWEDAGALSNFVSKVDDRTLMALVAPEDVRCHWFTLPDVQGRQAESVAKLRADQQSLGLVHCSAGIDSDHVVATATIASDVMQFGLDKLRTRGLDPDIVLPFALSLPMQSGGVVRAEMDGMSVLRGPQFAIPDEAVLRDVFIGDADIETIDEVSLRSKLLSASAAPLLNLREGNFAKRVQTAWFTAEQKIWVQRLLFALVIVTMTLTLATLAKYWVATASENDVALLAAQKIDPAIQDIDQAEGMLTASLNRQGKTQGDFAQLSAALWRSVKASPNVSVRELRYTPDGILSVVLAAPTSDNINKALVAIQQDGFRITATPRQDTSGATLVDMTVRMP</sequence>
<dbReference type="Proteomes" id="UP000268553">
    <property type="component" value="Unassembled WGS sequence"/>
</dbReference>
<dbReference type="GO" id="GO:0009276">
    <property type="term" value="C:Gram-negative-bacterium-type cell wall"/>
    <property type="evidence" value="ECO:0007669"/>
    <property type="project" value="InterPro"/>
</dbReference>
<dbReference type="NCBIfam" id="TIGR01709">
    <property type="entry name" value="typeII_sec_gspL"/>
    <property type="match status" value="1"/>
</dbReference>
<dbReference type="AlphaFoldDB" id="A0A426RT04"/>
<dbReference type="OrthoDB" id="7432052at2"/>
<dbReference type="RefSeq" id="WP_125230166.1">
    <property type="nucleotide sequence ID" value="NZ_RWJI01000001.1"/>
</dbReference>
<dbReference type="GO" id="GO:0015628">
    <property type="term" value="P:protein secretion by the type II secretion system"/>
    <property type="evidence" value="ECO:0007669"/>
    <property type="project" value="InterPro"/>
</dbReference>
<accession>A0A426RT04</accession>
<keyword evidence="1" id="KW-1133">Transmembrane helix</keyword>
<dbReference type="Gene3D" id="3.30.420.380">
    <property type="match status" value="1"/>
</dbReference>
<evidence type="ECO:0008006" key="4">
    <source>
        <dbReference type="Google" id="ProtNLM"/>
    </source>
</evidence>
<dbReference type="InterPro" id="IPR007812">
    <property type="entry name" value="T2SS_protein-GspL"/>
</dbReference>
<evidence type="ECO:0000313" key="3">
    <source>
        <dbReference type="Proteomes" id="UP000268553"/>
    </source>
</evidence>